<keyword evidence="5 10" id="KW-0812">Transmembrane</keyword>
<reference evidence="11" key="1">
    <citation type="journal article" date="2021" name="Front. Plant Sci.">
        <title>Chromosome-Scale Genome Assembly for Chinese Sour Jujube and Insights Into Its Genome Evolution and Domestication Signature.</title>
        <authorList>
            <person name="Shen L.-Y."/>
            <person name="Luo H."/>
            <person name="Wang X.-L."/>
            <person name="Wang X.-M."/>
            <person name="Qiu X.-J."/>
            <person name="Liu H."/>
            <person name="Zhou S.-S."/>
            <person name="Jia K.-H."/>
            <person name="Nie S."/>
            <person name="Bao Y.-T."/>
            <person name="Zhang R.-G."/>
            <person name="Yun Q.-Z."/>
            <person name="Chai Y.-H."/>
            <person name="Lu J.-Y."/>
            <person name="Li Y."/>
            <person name="Zhao S.-W."/>
            <person name="Mao J.-F."/>
            <person name="Jia S.-G."/>
            <person name="Mao Y.-M."/>
        </authorList>
    </citation>
    <scope>NUCLEOTIDE SEQUENCE</scope>
    <source>
        <strain evidence="11">AT0</strain>
        <tissue evidence="11">Leaf</tissue>
    </source>
</reference>
<feature type="transmembrane region" description="Helical" evidence="10">
    <location>
        <begin position="129"/>
        <end position="148"/>
    </location>
</feature>
<evidence type="ECO:0000256" key="8">
    <source>
        <dbReference type="ARBA" id="ARBA00022989"/>
    </source>
</evidence>
<evidence type="ECO:0000256" key="2">
    <source>
        <dbReference type="ARBA" id="ARBA00009592"/>
    </source>
</evidence>
<evidence type="ECO:0000256" key="9">
    <source>
        <dbReference type="ARBA" id="ARBA00023136"/>
    </source>
</evidence>
<evidence type="ECO:0000256" key="6">
    <source>
        <dbReference type="ARBA" id="ARBA00022729"/>
    </source>
</evidence>
<evidence type="ECO:0000313" key="11">
    <source>
        <dbReference type="EMBL" id="KAH7516671.1"/>
    </source>
</evidence>
<dbReference type="PANTHER" id="PTHR48062">
    <property type="entry name" value="RECEPTOR-LIKE PROTEIN 14"/>
    <property type="match status" value="1"/>
</dbReference>
<comment type="similarity">
    <text evidence="2">Belongs to the RLP family.</text>
</comment>
<dbReference type="EMBL" id="JAEACU010000010">
    <property type="protein sequence ID" value="KAH7516671.1"/>
    <property type="molecule type" value="Genomic_DNA"/>
</dbReference>
<gene>
    <name evidence="11" type="ORF">FEM48_Zijuj10G0159900</name>
</gene>
<dbReference type="InterPro" id="IPR032675">
    <property type="entry name" value="LRR_dom_sf"/>
</dbReference>
<evidence type="ECO:0000313" key="12">
    <source>
        <dbReference type="Proteomes" id="UP000813462"/>
    </source>
</evidence>
<dbReference type="PANTHER" id="PTHR48062:SF59">
    <property type="entry name" value="LEUCINE-RICH REPEAT-CONTAINING N-TERMINAL PLANT-TYPE DOMAIN-CONTAINING PROTEIN"/>
    <property type="match status" value="1"/>
</dbReference>
<dbReference type="Pfam" id="PF13855">
    <property type="entry name" value="LRR_8"/>
    <property type="match status" value="1"/>
</dbReference>
<keyword evidence="3" id="KW-0597">Phosphoprotein</keyword>
<accession>A0A978UPB9</accession>
<keyword evidence="6" id="KW-0732">Signal</keyword>
<keyword evidence="4" id="KW-0433">Leucine-rich repeat</keyword>
<dbReference type="GO" id="GO:0016020">
    <property type="term" value="C:membrane"/>
    <property type="evidence" value="ECO:0007669"/>
    <property type="project" value="UniProtKB-SubCell"/>
</dbReference>
<evidence type="ECO:0000256" key="1">
    <source>
        <dbReference type="ARBA" id="ARBA00004167"/>
    </source>
</evidence>
<organism evidence="11 12">
    <name type="scientific">Ziziphus jujuba var. spinosa</name>
    <dbReference type="NCBI Taxonomy" id="714518"/>
    <lineage>
        <taxon>Eukaryota</taxon>
        <taxon>Viridiplantae</taxon>
        <taxon>Streptophyta</taxon>
        <taxon>Embryophyta</taxon>
        <taxon>Tracheophyta</taxon>
        <taxon>Spermatophyta</taxon>
        <taxon>Magnoliopsida</taxon>
        <taxon>eudicotyledons</taxon>
        <taxon>Gunneridae</taxon>
        <taxon>Pentapetalae</taxon>
        <taxon>rosids</taxon>
        <taxon>fabids</taxon>
        <taxon>Rosales</taxon>
        <taxon>Rhamnaceae</taxon>
        <taxon>Paliureae</taxon>
        <taxon>Ziziphus</taxon>
    </lineage>
</organism>
<sequence length="154" mass="16693">MGNNNLSGPLWPEFGNLKKLHVLDLKFNNLSGPIPSNWSGMASLETLDLSHNKLSGIIPPSLVKLSFLSKFNVADNQLHGLIPDGGQFPTFPTSSFEGNNLCGAGYDPPCISDKQTPTQQLNKAKPSRGFIFGMTIGIVFGMALVLALKQRRHC</sequence>
<keyword evidence="8 10" id="KW-1133">Transmembrane helix</keyword>
<evidence type="ECO:0000256" key="10">
    <source>
        <dbReference type="SAM" id="Phobius"/>
    </source>
</evidence>
<dbReference type="PRINTS" id="PR00019">
    <property type="entry name" value="LEURICHRPT"/>
</dbReference>
<evidence type="ECO:0000256" key="4">
    <source>
        <dbReference type="ARBA" id="ARBA00022614"/>
    </source>
</evidence>
<dbReference type="SUPFAM" id="SSF52058">
    <property type="entry name" value="L domain-like"/>
    <property type="match status" value="1"/>
</dbReference>
<dbReference type="InterPro" id="IPR051502">
    <property type="entry name" value="RLP_Defense_Trigger"/>
</dbReference>
<dbReference type="AlphaFoldDB" id="A0A978UPB9"/>
<comment type="caution">
    <text evidence="11">The sequence shown here is derived from an EMBL/GenBank/DDBJ whole genome shotgun (WGS) entry which is preliminary data.</text>
</comment>
<dbReference type="InterPro" id="IPR001611">
    <property type="entry name" value="Leu-rich_rpt"/>
</dbReference>
<keyword evidence="9 10" id="KW-0472">Membrane</keyword>
<evidence type="ECO:0000256" key="5">
    <source>
        <dbReference type="ARBA" id="ARBA00022692"/>
    </source>
</evidence>
<dbReference type="FunFam" id="3.80.10.10:FF:000722">
    <property type="entry name" value="Leucine-rich repeat receptor-like protein kinase"/>
    <property type="match status" value="1"/>
</dbReference>
<protein>
    <submittedName>
        <fullName evidence="11">Uncharacterized protein</fullName>
    </submittedName>
</protein>
<dbReference type="PROSITE" id="PS51450">
    <property type="entry name" value="LRR"/>
    <property type="match status" value="1"/>
</dbReference>
<dbReference type="Proteomes" id="UP000813462">
    <property type="component" value="Unassembled WGS sequence"/>
</dbReference>
<evidence type="ECO:0000256" key="7">
    <source>
        <dbReference type="ARBA" id="ARBA00022737"/>
    </source>
</evidence>
<keyword evidence="7" id="KW-0677">Repeat</keyword>
<evidence type="ECO:0000256" key="3">
    <source>
        <dbReference type="ARBA" id="ARBA00022553"/>
    </source>
</evidence>
<name>A0A978UPB9_ZIZJJ</name>
<dbReference type="Gene3D" id="3.80.10.10">
    <property type="entry name" value="Ribonuclease Inhibitor"/>
    <property type="match status" value="1"/>
</dbReference>
<proteinExistence type="inferred from homology"/>
<comment type="subcellular location">
    <subcellularLocation>
        <location evidence="1">Membrane</location>
        <topology evidence="1">Single-pass membrane protein</topology>
    </subcellularLocation>
</comment>